<dbReference type="RefSeq" id="WP_169068004.1">
    <property type="nucleotide sequence ID" value="NZ_SPMY01000059.1"/>
</dbReference>
<gene>
    <name evidence="6" type="ORF">E4Q23_18295</name>
</gene>
<feature type="repeat" description="TPR" evidence="3">
    <location>
        <begin position="358"/>
        <end position="391"/>
    </location>
</feature>
<dbReference type="PANTHER" id="PTHR44943:SF8">
    <property type="entry name" value="TPR REPEAT-CONTAINING PROTEIN MJ0263"/>
    <property type="match status" value="1"/>
</dbReference>
<keyword evidence="7" id="KW-1185">Reference proteome</keyword>
<dbReference type="InterPro" id="IPR009003">
    <property type="entry name" value="Peptidase_S1_PA"/>
</dbReference>
<dbReference type="InterPro" id="IPR019734">
    <property type="entry name" value="TPR_rpt"/>
</dbReference>
<keyword evidence="5" id="KW-0732">Signal</keyword>
<dbReference type="SUPFAM" id="SSF50494">
    <property type="entry name" value="Trypsin-like serine proteases"/>
    <property type="match status" value="1"/>
</dbReference>
<dbReference type="Gene3D" id="2.40.10.10">
    <property type="entry name" value="Trypsin-like serine proteases"/>
    <property type="match status" value="2"/>
</dbReference>
<dbReference type="EMBL" id="SPMY01000059">
    <property type="protein sequence ID" value="NMQ29545.1"/>
    <property type="molecule type" value="Genomic_DNA"/>
</dbReference>
<dbReference type="InterPro" id="IPR011990">
    <property type="entry name" value="TPR-like_helical_dom_sf"/>
</dbReference>
<keyword evidence="6" id="KW-0378">Hydrolase</keyword>
<evidence type="ECO:0000313" key="6">
    <source>
        <dbReference type="EMBL" id="NMQ29545.1"/>
    </source>
</evidence>
<feature type="compositionally biased region" description="Low complexity" evidence="4">
    <location>
        <begin position="417"/>
        <end position="433"/>
    </location>
</feature>
<dbReference type="SUPFAM" id="SSF48452">
    <property type="entry name" value="TPR-like"/>
    <property type="match status" value="3"/>
</dbReference>
<dbReference type="GO" id="GO:0008233">
    <property type="term" value="F:peptidase activity"/>
    <property type="evidence" value="ECO:0007669"/>
    <property type="project" value="UniProtKB-KW"/>
</dbReference>
<evidence type="ECO:0000313" key="7">
    <source>
        <dbReference type="Proteomes" id="UP000749010"/>
    </source>
</evidence>
<feature type="repeat" description="TPR" evidence="3">
    <location>
        <begin position="256"/>
        <end position="289"/>
    </location>
</feature>
<keyword evidence="1" id="KW-0677">Repeat</keyword>
<dbReference type="Pfam" id="PF13365">
    <property type="entry name" value="Trypsin_2"/>
    <property type="match status" value="1"/>
</dbReference>
<accession>A0ABX1U3E8</accession>
<dbReference type="PROSITE" id="PS51257">
    <property type="entry name" value="PROKAR_LIPOPROTEIN"/>
    <property type="match status" value="1"/>
</dbReference>
<feature type="repeat" description="TPR" evidence="3">
    <location>
        <begin position="643"/>
        <end position="676"/>
    </location>
</feature>
<dbReference type="Pfam" id="PF13432">
    <property type="entry name" value="TPR_16"/>
    <property type="match status" value="5"/>
</dbReference>
<dbReference type="PRINTS" id="PR00834">
    <property type="entry name" value="PROTEASES2C"/>
</dbReference>
<comment type="caution">
    <text evidence="6">The sequence shown here is derived from an EMBL/GenBank/DDBJ whole genome shotgun (WGS) entry which is preliminary data.</text>
</comment>
<dbReference type="Proteomes" id="UP000749010">
    <property type="component" value="Unassembled WGS sequence"/>
</dbReference>
<feature type="chain" id="PRO_5046836288" evidence="5">
    <location>
        <begin position="26"/>
        <end position="799"/>
    </location>
</feature>
<dbReference type="InterPro" id="IPR013105">
    <property type="entry name" value="TPR_2"/>
</dbReference>
<evidence type="ECO:0000256" key="4">
    <source>
        <dbReference type="SAM" id="MobiDB-lite"/>
    </source>
</evidence>
<feature type="repeat" description="TPR" evidence="3">
    <location>
        <begin position="677"/>
        <end position="710"/>
    </location>
</feature>
<dbReference type="PANTHER" id="PTHR44943">
    <property type="entry name" value="CELLULOSE SYNTHASE OPERON PROTEIN C"/>
    <property type="match status" value="1"/>
</dbReference>
<feature type="repeat" description="TPR" evidence="3">
    <location>
        <begin position="436"/>
        <end position="469"/>
    </location>
</feature>
<feature type="repeat" description="TPR" evidence="3">
    <location>
        <begin position="290"/>
        <end position="323"/>
    </location>
</feature>
<dbReference type="Pfam" id="PF07719">
    <property type="entry name" value="TPR_2"/>
    <property type="match status" value="1"/>
</dbReference>
<dbReference type="Gene3D" id="1.25.40.10">
    <property type="entry name" value="Tetratricopeptide repeat domain"/>
    <property type="match status" value="3"/>
</dbReference>
<evidence type="ECO:0000256" key="1">
    <source>
        <dbReference type="ARBA" id="ARBA00022737"/>
    </source>
</evidence>
<dbReference type="InterPro" id="IPR051685">
    <property type="entry name" value="Ycf3/AcsC/BcsC/TPR_MFPF"/>
</dbReference>
<evidence type="ECO:0000256" key="3">
    <source>
        <dbReference type="PROSITE-ProRule" id="PRU00339"/>
    </source>
</evidence>
<feature type="repeat" description="TPR" evidence="3">
    <location>
        <begin position="473"/>
        <end position="506"/>
    </location>
</feature>
<dbReference type="InterPro" id="IPR001940">
    <property type="entry name" value="Peptidase_S1C"/>
</dbReference>
<protein>
    <submittedName>
        <fullName evidence="6">Serine protease</fullName>
    </submittedName>
</protein>
<proteinExistence type="predicted"/>
<dbReference type="GO" id="GO:0006508">
    <property type="term" value="P:proteolysis"/>
    <property type="evidence" value="ECO:0007669"/>
    <property type="project" value="UniProtKB-KW"/>
</dbReference>
<evidence type="ECO:0000256" key="2">
    <source>
        <dbReference type="ARBA" id="ARBA00022803"/>
    </source>
</evidence>
<reference evidence="6 7" key="1">
    <citation type="submission" date="2019-03" db="EMBL/GenBank/DDBJ databases">
        <title>Metabolic reconstructions from genomes of highly enriched 'Candidatus Accumulibacter' and 'Candidatus Competibacter' bioreactor populations.</title>
        <authorList>
            <person name="Annavajhala M.K."/>
            <person name="Welles L."/>
            <person name="Abbas B."/>
            <person name="Sorokin D."/>
            <person name="Park H."/>
            <person name="Van Loosdrecht M."/>
            <person name="Chandran K."/>
        </authorList>
    </citation>
    <scope>NUCLEOTIDE SEQUENCE [LARGE SCALE GENOMIC DNA]</scope>
    <source>
        <strain evidence="6 7">SBR_S</strain>
    </source>
</reference>
<dbReference type="PROSITE" id="PS50005">
    <property type="entry name" value="TPR"/>
    <property type="match status" value="7"/>
</dbReference>
<evidence type="ECO:0000256" key="5">
    <source>
        <dbReference type="SAM" id="SignalP"/>
    </source>
</evidence>
<feature type="signal peptide" evidence="5">
    <location>
        <begin position="1"/>
        <end position="25"/>
    </location>
</feature>
<dbReference type="PROSITE" id="PS50293">
    <property type="entry name" value="TPR_REGION"/>
    <property type="match status" value="1"/>
</dbReference>
<keyword evidence="6" id="KW-0645">Protease</keyword>
<name>A0ABX1U3E8_9PROT</name>
<dbReference type="InterPro" id="IPR043504">
    <property type="entry name" value="Peptidase_S1_PA_chymotrypsin"/>
</dbReference>
<keyword evidence="2 3" id="KW-0802">TPR repeat</keyword>
<feature type="region of interest" description="Disordered" evidence="4">
    <location>
        <begin position="401"/>
        <end position="434"/>
    </location>
</feature>
<sequence length="799" mass="83718">MIPGRVSSAALIATACASLFSTATAADLSPEQLFAMVSPAVVSVRAVDDQGGELAQGSGVVVGPEQVATNCHVVRDAMQIRIEAGTQALVGRWTRVDGQRDVCLLTVDGLKAKPVALRSSDSLQVGERVLAVGNPLGFGLAASSGLLVGKHDGDKTLLTSAAISPGSSGGGLFDGQGRLIGFTTAILGTGQNLNLVLSADGVDRLSAQGQPPPAAPAIPSPEPRWRDEATALVSKSDWPALAAHARRWLQAQPTSALAYIYLAQALDQSGRHQEAAAAAEESLRLDPYSSTGWTQKAVLAKARGDHDAAEAALVRAIELRPSNATPRRIRADWLFAARRFGEARVEAQAATRFAAGEPSAWSRLGAIEDALGQHADAAHAYRIALRLDQQNDEIRQQLAQALAKQGKSEDARRGVSAPRTGAADAGDAPANANSEAATWRTIGFSELERKRYGPAQDAFRKALQLAPEAPDAPGAWNGLGTALTHLNRLAEAEQAYDEALRRAPKNAEARANRASVRSTLGQQAAALEDIRQATSEAPLNANVWRIFGAISLNAKNYPDAVAAFSQLDALQQATPDDLVSLGESLAAVGRLADGLSVLRRAEAAKPQPPRLPLSMAKVLGESGDVTAALPYIELAIAAQPSSPEAWSSKGYALMRLGRLPEARDALETTVRLAPELVNGWINLGQVQLRSGNLARAIEALEKAIALKPDALDGRLYLAQSYLGARLSAKAREQASVVLARLPDQPGGLSILTMSYLLEGNAAAAAGSYARLKASNPTAALAMKAQAQRAGLSAATQLTD</sequence>
<dbReference type="SMART" id="SM00028">
    <property type="entry name" value="TPR"/>
    <property type="match status" value="11"/>
</dbReference>
<organism evidence="6 7">
    <name type="scientific">Candidatus Accumulibacter phosphatis</name>
    <dbReference type="NCBI Taxonomy" id="327160"/>
    <lineage>
        <taxon>Bacteria</taxon>
        <taxon>Pseudomonadati</taxon>
        <taxon>Pseudomonadota</taxon>
        <taxon>Betaproteobacteria</taxon>
        <taxon>Candidatus Accumulibacter</taxon>
    </lineage>
</organism>